<evidence type="ECO:0000259" key="1">
    <source>
        <dbReference type="PROSITE" id="PS51819"/>
    </source>
</evidence>
<evidence type="ECO:0000313" key="3">
    <source>
        <dbReference type="Proteomes" id="UP000549971"/>
    </source>
</evidence>
<dbReference type="SUPFAM" id="SSF54593">
    <property type="entry name" value="Glyoxalase/Bleomycin resistance protein/Dihydroxybiphenyl dioxygenase"/>
    <property type="match status" value="1"/>
</dbReference>
<dbReference type="Proteomes" id="UP000549971">
    <property type="component" value="Unassembled WGS sequence"/>
</dbReference>
<feature type="domain" description="VOC" evidence="1">
    <location>
        <begin position="6"/>
        <end position="124"/>
    </location>
</feature>
<reference evidence="2 3" key="1">
    <citation type="submission" date="2020-08" db="EMBL/GenBank/DDBJ databases">
        <title>Sequencing the genomes of 1000 actinobacteria strains.</title>
        <authorList>
            <person name="Klenk H.-P."/>
        </authorList>
    </citation>
    <scope>NUCLEOTIDE SEQUENCE [LARGE SCALE GENOMIC DNA]</scope>
    <source>
        <strain evidence="2 3">DSM 28967</strain>
    </source>
</reference>
<proteinExistence type="predicted"/>
<sequence length="124" mass="13698">MDFHGGLNVAMKVPKADFERTVAFYRDALGFEVTDESGPHVVDAVPRCASLKFGPVTLWLDQVDNYARGDLWLELFTPDVAAAMEHLKSHGIEARDELEPLPEGSDGHWITNPVGITHLVRSAD</sequence>
<dbReference type="PROSITE" id="PS51819">
    <property type="entry name" value="VOC"/>
    <property type="match status" value="1"/>
</dbReference>
<dbReference type="GO" id="GO:0051213">
    <property type="term" value="F:dioxygenase activity"/>
    <property type="evidence" value="ECO:0007669"/>
    <property type="project" value="UniProtKB-KW"/>
</dbReference>
<dbReference type="InterPro" id="IPR037523">
    <property type="entry name" value="VOC_core"/>
</dbReference>
<dbReference type="InterPro" id="IPR029068">
    <property type="entry name" value="Glyas_Bleomycin-R_OHBP_Dase"/>
</dbReference>
<accession>A0A7W9JC91</accession>
<keyword evidence="2" id="KW-0456">Lyase</keyword>
<keyword evidence="2" id="KW-0560">Oxidoreductase</keyword>
<gene>
    <name evidence="2" type="ORF">HDA39_006205</name>
</gene>
<dbReference type="GO" id="GO:0016829">
    <property type="term" value="F:lyase activity"/>
    <property type="evidence" value="ECO:0007669"/>
    <property type="project" value="UniProtKB-KW"/>
</dbReference>
<dbReference type="Pfam" id="PF00903">
    <property type="entry name" value="Glyoxalase"/>
    <property type="match status" value="1"/>
</dbReference>
<keyword evidence="2" id="KW-0223">Dioxygenase</keyword>
<dbReference type="Gene3D" id="3.10.180.10">
    <property type="entry name" value="2,3-Dihydroxybiphenyl 1,2-Dioxygenase, domain 1"/>
    <property type="match status" value="1"/>
</dbReference>
<dbReference type="AlphaFoldDB" id="A0A7W9JC91"/>
<organism evidence="2 3">
    <name type="scientific">Kribbella italica</name>
    <dbReference type="NCBI Taxonomy" id="1540520"/>
    <lineage>
        <taxon>Bacteria</taxon>
        <taxon>Bacillati</taxon>
        <taxon>Actinomycetota</taxon>
        <taxon>Actinomycetes</taxon>
        <taxon>Propionibacteriales</taxon>
        <taxon>Kribbellaceae</taxon>
        <taxon>Kribbella</taxon>
    </lineage>
</organism>
<dbReference type="EMBL" id="JACHMY010000001">
    <property type="protein sequence ID" value="MBB5839471.1"/>
    <property type="molecule type" value="Genomic_DNA"/>
</dbReference>
<name>A0A7W9JC91_9ACTN</name>
<dbReference type="RefSeq" id="WP_184801166.1">
    <property type="nucleotide sequence ID" value="NZ_JACHMY010000001.1"/>
</dbReference>
<comment type="caution">
    <text evidence="2">The sequence shown here is derived from an EMBL/GenBank/DDBJ whole genome shotgun (WGS) entry which is preliminary data.</text>
</comment>
<evidence type="ECO:0000313" key="2">
    <source>
        <dbReference type="EMBL" id="MBB5839471.1"/>
    </source>
</evidence>
<keyword evidence="3" id="KW-1185">Reference proteome</keyword>
<dbReference type="InterPro" id="IPR004360">
    <property type="entry name" value="Glyas_Fos-R_dOase_dom"/>
</dbReference>
<protein>
    <submittedName>
        <fullName evidence="2">Catechol 2,3-dioxygenase-like lactoylglutathione lyase family enzyme</fullName>
    </submittedName>
</protein>